<feature type="transmembrane region" description="Helical" evidence="1">
    <location>
        <begin position="183"/>
        <end position="203"/>
    </location>
</feature>
<accession>A0A1G6XF32</accession>
<keyword evidence="1" id="KW-0812">Transmembrane</keyword>
<organism evidence="2 3">
    <name type="scientific">Paracoccus isoporae</name>
    <dbReference type="NCBI Taxonomy" id="591205"/>
    <lineage>
        <taxon>Bacteria</taxon>
        <taxon>Pseudomonadati</taxon>
        <taxon>Pseudomonadota</taxon>
        <taxon>Alphaproteobacteria</taxon>
        <taxon>Rhodobacterales</taxon>
        <taxon>Paracoccaceae</taxon>
        <taxon>Paracoccus</taxon>
    </lineage>
</organism>
<evidence type="ECO:0000313" key="2">
    <source>
        <dbReference type="EMBL" id="SDD75925.1"/>
    </source>
</evidence>
<dbReference type="OrthoDB" id="7773672at2"/>
<dbReference type="AlphaFoldDB" id="A0A1G6XF32"/>
<feature type="transmembrane region" description="Helical" evidence="1">
    <location>
        <begin position="53"/>
        <end position="73"/>
    </location>
</feature>
<feature type="transmembrane region" description="Helical" evidence="1">
    <location>
        <begin position="21"/>
        <end position="41"/>
    </location>
</feature>
<protein>
    <submittedName>
        <fullName evidence="2">Putative Holin-X, holin superfamily III</fullName>
    </submittedName>
</protein>
<proteinExistence type="predicted"/>
<name>A0A1G6XF32_9RHOB</name>
<sequence length="233" mass="25455">MFDYVNKVQLALSDKARRTGLKAGAAVIALIALGFLLSALWSFLAWRLELGPTYASLIIGGGFLLIALILQLMSNSEKHSMPSTDELKNEVEARLSLAADTALDKAKFKAEETMDSAQQRVHALFGKAEDTARGFVSRTESKVHDVTADVSTKAGDLAEKVGLTDRNLREAKDSFDRATQSRAAPGVGIVGAFAVGMAIAGALRGRRDRDDFYYDDFEDDADRREYDPRYRGA</sequence>
<gene>
    <name evidence="2" type="ORF">SAMN05421538_102365</name>
</gene>
<keyword evidence="3" id="KW-1185">Reference proteome</keyword>
<dbReference type="RefSeq" id="WP_143025630.1">
    <property type="nucleotide sequence ID" value="NZ_FNAH01000002.1"/>
</dbReference>
<dbReference type="Proteomes" id="UP000199344">
    <property type="component" value="Unassembled WGS sequence"/>
</dbReference>
<evidence type="ECO:0000256" key="1">
    <source>
        <dbReference type="SAM" id="Phobius"/>
    </source>
</evidence>
<reference evidence="2 3" key="1">
    <citation type="submission" date="2016-10" db="EMBL/GenBank/DDBJ databases">
        <authorList>
            <person name="de Groot N.N."/>
        </authorList>
    </citation>
    <scope>NUCLEOTIDE SEQUENCE [LARGE SCALE GENOMIC DNA]</scope>
    <source>
        <strain evidence="2 3">DSM 22220</strain>
    </source>
</reference>
<keyword evidence="1" id="KW-0472">Membrane</keyword>
<evidence type="ECO:0000313" key="3">
    <source>
        <dbReference type="Proteomes" id="UP000199344"/>
    </source>
</evidence>
<keyword evidence="1" id="KW-1133">Transmembrane helix</keyword>
<dbReference type="EMBL" id="FNAH01000002">
    <property type="protein sequence ID" value="SDD75925.1"/>
    <property type="molecule type" value="Genomic_DNA"/>
</dbReference>